<dbReference type="InterPro" id="IPR049012">
    <property type="entry name" value="Mutator_transp_dom"/>
</dbReference>
<feature type="domain" description="Mutator-like transposase" evidence="2">
    <location>
        <begin position="28"/>
        <end position="167"/>
    </location>
</feature>
<keyword evidence="4" id="KW-1185">Reference proteome</keyword>
<gene>
    <name evidence="3" type="ORF">HICCMSTLAB_LOCUS175</name>
</gene>
<dbReference type="EMBL" id="CAJNRD030000969">
    <property type="protein sequence ID" value="CAG5072747.1"/>
    <property type="molecule type" value="Genomic_DNA"/>
</dbReference>
<dbReference type="AlphaFoldDB" id="A0A8J2EEZ1"/>
<proteinExistence type="predicted"/>
<accession>A0A8J2EEZ1</accession>
<protein>
    <recommendedName>
        <fullName evidence="2">Mutator-like transposase domain-containing protein</fullName>
    </recommendedName>
</protein>
<name>A0A8J2EEZ1_COTCN</name>
<evidence type="ECO:0000256" key="1">
    <source>
        <dbReference type="SAM" id="MobiDB-lite"/>
    </source>
</evidence>
<feature type="compositionally biased region" description="Basic and acidic residues" evidence="1">
    <location>
        <begin position="7"/>
        <end position="19"/>
    </location>
</feature>
<dbReference type="OrthoDB" id="7698403at2759"/>
<reference evidence="3" key="1">
    <citation type="submission" date="2021-04" db="EMBL/GenBank/DDBJ databases">
        <authorList>
            <person name="Chebbi M.A.C M."/>
        </authorList>
    </citation>
    <scope>NUCLEOTIDE SEQUENCE</scope>
</reference>
<feature type="region of interest" description="Disordered" evidence="1">
    <location>
        <begin position="1"/>
        <end position="21"/>
    </location>
</feature>
<dbReference type="Pfam" id="PF20700">
    <property type="entry name" value="Mutator"/>
    <property type="match status" value="1"/>
</dbReference>
<evidence type="ECO:0000313" key="3">
    <source>
        <dbReference type="EMBL" id="CAG5072747.1"/>
    </source>
</evidence>
<evidence type="ECO:0000313" key="4">
    <source>
        <dbReference type="Proteomes" id="UP000786811"/>
    </source>
</evidence>
<organism evidence="3 4">
    <name type="scientific">Cotesia congregata</name>
    <name type="common">Parasitoid wasp</name>
    <name type="synonym">Apanteles congregatus</name>
    <dbReference type="NCBI Taxonomy" id="51543"/>
    <lineage>
        <taxon>Eukaryota</taxon>
        <taxon>Metazoa</taxon>
        <taxon>Ecdysozoa</taxon>
        <taxon>Arthropoda</taxon>
        <taxon>Hexapoda</taxon>
        <taxon>Insecta</taxon>
        <taxon>Pterygota</taxon>
        <taxon>Neoptera</taxon>
        <taxon>Endopterygota</taxon>
        <taxon>Hymenoptera</taxon>
        <taxon>Apocrita</taxon>
        <taxon>Ichneumonoidea</taxon>
        <taxon>Braconidae</taxon>
        <taxon>Microgastrinae</taxon>
        <taxon>Cotesia</taxon>
    </lineage>
</organism>
<dbReference type="Proteomes" id="UP000786811">
    <property type="component" value="Unassembled WGS sequence"/>
</dbReference>
<sequence length="174" mass="19275">MKIVNSLREKKATKNDNKPAESNLIEGPRLVDLKELGKNLRCCKCDEVLCLDNVSDETRVAFHSTLKVNCPKCNVVTLVSTGKCHRVNNNNRTKRSDITTGVVLGAVHAGYGCSGLNKILACVNMPLISSKIFKRYEREVGPAIEKAAQESCKRAASEERQLVLNNIEKLCEFL</sequence>
<comment type="caution">
    <text evidence="3">The sequence shown here is derived from an EMBL/GenBank/DDBJ whole genome shotgun (WGS) entry which is preliminary data.</text>
</comment>
<evidence type="ECO:0000259" key="2">
    <source>
        <dbReference type="Pfam" id="PF20700"/>
    </source>
</evidence>